<name>A0A5C4WPD7_9ACTN</name>
<dbReference type="InterPro" id="IPR036271">
    <property type="entry name" value="Tet_transcr_reg_TetR-rel_C_sf"/>
</dbReference>
<dbReference type="InterPro" id="IPR050109">
    <property type="entry name" value="HTH-type_TetR-like_transc_reg"/>
</dbReference>
<dbReference type="AlphaFoldDB" id="A0A5C4WPD7"/>
<evidence type="ECO:0000313" key="4">
    <source>
        <dbReference type="EMBL" id="KAB8195245.1"/>
    </source>
</evidence>
<dbReference type="InterPro" id="IPR009057">
    <property type="entry name" value="Homeodomain-like_sf"/>
</dbReference>
<dbReference type="SUPFAM" id="SSF46689">
    <property type="entry name" value="Homeodomain-like"/>
    <property type="match status" value="1"/>
</dbReference>
<dbReference type="Proteomes" id="UP000312512">
    <property type="component" value="Unassembled WGS sequence"/>
</dbReference>
<keyword evidence="2" id="KW-0238">DNA-binding</keyword>
<accession>A0A5C4WPD7</accession>
<dbReference type="PANTHER" id="PTHR30055">
    <property type="entry name" value="HTH-TYPE TRANSCRIPTIONAL REGULATOR RUTR"/>
    <property type="match status" value="1"/>
</dbReference>
<dbReference type="InterPro" id="IPR001647">
    <property type="entry name" value="HTH_TetR"/>
</dbReference>
<dbReference type="SUPFAM" id="SSF48498">
    <property type="entry name" value="Tetracyclin repressor-like, C-terminal domain"/>
    <property type="match status" value="1"/>
</dbReference>
<dbReference type="InterPro" id="IPR041478">
    <property type="entry name" value="TetR_C_27"/>
</dbReference>
<evidence type="ECO:0000256" key="1">
    <source>
        <dbReference type="ARBA" id="ARBA00023015"/>
    </source>
</evidence>
<dbReference type="PANTHER" id="PTHR30055:SF151">
    <property type="entry name" value="TRANSCRIPTIONAL REGULATORY PROTEIN"/>
    <property type="match status" value="1"/>
</dbReference>
<evidence type="ECO:0000256" key="2">
    <source>
        <dbReference type="ARBA" id="ARBA00023125"/>
    </source>
</evidence>
<dbReference type="OrthoDB" id="9802498at2"/>
<dbReference type="PRINTS" id="PR00455">
    <property type="entry name" value="HTHTETR"/>
</dbReference>
<evidence type="ECO:0000313" key="5">
    <source>
        <dbReference type="Proteomes" id="UP000312512"/>
    </source>
</evidence>
<organism evidence="4 5">
    <name type="scientific">Nonomuraea phyllanthi</name>
    <dbReference type="NCBI Taxonomy" id="2219224"/>
    <lineage>
        <taxon>Bacteria</taxon>
        <taxon>Bacillati</taxon>
        <taxon>Actinomycetota</taxon>
        <taxon>Actinomycetes</taxon>
        <taxon>Streptosporangiales</taxon>
        <taxon>Streptosporangiaceae</taxon>
        <taxon>Nonomuraea</taxon>
    </lineage>
</organism>
<dbReference type="Pfam" id="PF17935">
    <property type="entry name" value="TetR_C_27"/>
    <property type="match status" value="1"/>
</dbReference>
<gene>
    <name evidence="4" type="ORF">FH608_012810</name>
</gene>
<dbReference type="Gene3D" id="1.10.357.10">
    <property type="entry name" value="Tetracycline Repressor, domain 2"/>
    <property type="match status" value="1"/>
</dbReference>
<dbReference type="InterPro" id="IPR023772">
    <property type="entry name" value="DNA-bd_HTH_TetR-type_CS"/>
</dbReference>
<evidence type="ECO:0000256" key="3">
    <source>
        <dbReference type="ARBA" id="ARBA00023163"/>
    </source>
</evidence>
<keyword evidence="1" id="KW-0805">Transcription regulation</keyword>
<dbReference type="EMBL" id="VDLX02000004">
    <property type="protein sequence ID" value="KAB8195245.1"/>
    <property type="molecule type" value="Genomic_DNA"/>
</dbReference>
<sequence length="199" mass="21230">MGKVTDGILTADQILTAAQEVLRRYGPAKATVVDVARALGVSHGSVYRHFPSKAALREAVTQRWLDESQAELDAVLASGAPAPAQLREWLAALFRAKRKKALGDPELFATYTALVNESSTVVERHIAHLVAQIRQIVDAGLAAGEFTTPDPAATARAVLDASTRFHNPAHAADWSRPGIEADFTALCDLILRGLSSAPS</sequence>
<keyword evidence="3" id="KW-0804">Transcription</keyword>
<protein>
    <submittedName>
        <fullName evidence="4">TetR family transcriptional regulator</fullName>
    </submittedName>
</protein>
<accession>A0A5P9YYC9</accession>
<dbReference type="GO" id="GO:0000976">
    <property type="term" value="F:transcription cis-regulatory region binding"/>
    <property type="evidence" value="ECO:0007669"/>
    <property type="project" value="TreeGrafter"/>
</dbReference>
<dbReference type="PROSITE" id="PS01081">
    <property type="entry name" value="HTH_TETR_1"/>
    <property type="match status" value="1"/>
</dbReference>
<reference evidence="4 5" key="1">
    <citation type="submission" date="2019-10" db="EMBL/GenBank/DDBJ databases">
        <title>Nonomuraea sp. nov., isolated from Phyllanthus amarus.</title>
        <authorList>
            <person name="Klykleung N."/>
            <person name="Tanasupawat S."/>
        </authorList>
    </citation>
    <scope>NUCLEOTIDE SEQUENCE [LARGE SCALE GENOMIC DNA]</scope>
    <source>
        <strain evidence="4 5">PA1-10</strain>
    </source>
</reference>
<comment type="caution">
    <text evidence="4">The sequence shown here is derived from an EMBL/GenBank/DDBJ whole genome shotgun (WGS) entry which is preliminary data.</text>
</comment>
<dbReference type="PROSITE" id="PS50977">
    <property type="entry name" value="HTH_TETR_2"/>
    <property type="match status" value="1"/>
</dbReference>
<dbReference type="GO" id="GO:0003700">
    <property type="term" value="F:DNA-binding transcription factor activity"/>
    <property type="evidence" value="ECO:0007669"/>
    <property type="project" value="TreeGrafter"/>
</dbReference>
<dbReference type="Pfam" id="PF00440">
    <property type="entry name" value="TetR_N"/>
    <property type="match status" value="1"/>
</dbReference>
<proteinExistence type="predicted"/>
<keyword evidence="5" id="KW-1185">Reference proteome</keyword>